<dbReference type="Proteomes" id="UP001153334">
    <property type="component" value="Unassembled WGS sequence"/>
</dbReference>
<gene>
    <name evidence="1" type="ORF">ONZ43_g2527</name>
</gene>
<accession>A0ACC2J090</accession>
<name>A0ACC2J090_9PEZI</name>
<reference evidence="1" key="1">
    <citation type="submission" date="2022-11" db="EMBL/GenBank/DDBJ databases">
        <title>Genome Sequence of Nemania bipapillata.</title>
        <authorList>
            <person name="Buettner E."/>
        </authorList>
    </citation>
    <scope>NUCLEOTIDE SEQUENCE</scope>
    <source>
        <strain evidence="1">CP14</strain>
    </source>
</reference>
<proteinExistence type="predicted"/>
<evidence type="ECO:0000313" key="1">
    <source>
        <dbReference type="EMBL" id="KAJ8120880.1"/>
    </source>
</evidence>
<organism evidence="1 2">
    <name type="scientific">Nemania bipapillata</name>
    <dbReference type="NCBI Taxonomy" id="110536"/>
    <lineage>
        <taxon>Eukaryota</taxon>
        <taxon>Fungi</taxon>
        <taxon>Dikarya</taxon>
        <taxon>Ascomycota</taxon>
        <taxon>Pezizomycotina</taxon>
        <taxon>Sordariomycetes</taxon>
        <taxon>Xylariomycetidae</taxon>
        <taxon>Xylariales</taxon>
        <taxon>Xylariaceae</taxon>
        <taxon>Nemania</taxon>
    </lineage>
</organism>
<sequence>MIHNGKECNATLLVFDIRFQSRLQKHRYKSATIKVQFSDREKDARYDPVVVGLAPKGRYSLNKTSYEETTTFGGSVGATAGAGIANSEASIHWDLERTKVAKFKTTLTGRSFISDGRYSNEHNSVEWAMDENGDEQDGIPAFLQTAVLLSHRGSRPFQATLSVKSKVNDLAKARRVLSVGSDEDKIIEPVTIPGHGMNNNSVTGVRPEDLNRMETLPISNYFKINISEALPNSTHMQAALADPADPADYDPTTNSSNPAALPADGHIERPRQEMLVAAAEAVTAAATSAMAAAKAAEKAAEAALEAAKAALILAKAAGNIT</sequence>
<protein>
    <submittedName>
        <fullName evidence="1">Uncharacterized protein</fullName>
    </submittedName>
</protein>
<keyword evidence="2" id="KW-1185">Reference proteome</keyword>
<comment type="caution">
    <text evidence="1">The sequence shown here is derived from an EMBL/GenBank/DDBJ whole genome shotgun (WGS) entry which is preliminary data.</text>
</comment>
<dbReference type="EMBL" id="JAPESX010000524">
    <property type="protein sequence ID" value="KAJ8120880.1"/>
    <property type="molecule type" value="Genomic_DNA"/>
</dbReference>
<evidence type="ECO:0000313" key="2">
    <source>
        <dbReference type="Proteomes" id="UP001153334"/>
    </source>
</evidence>